<protein>
    <recommendedName>
        <fullName evidence="9">DDE Tnp4 domain-containing protein</fullName>
    </recommendedName>
</protein>
<evidence type="ECO:0000256" key="2">
    <source>
        <dbReference type="ARBA" id="ARBA00004123"/>
    </source>
</evidence>
<evidence type="ECO:0000256" key="7">
    <source>
        <dbReference type="ARBA" id="ARBA00023242"/>
    </source>
</evidence>
<accession>A0AAQ3UWA8</accession>
<keyword evidence="5" id="KW-0479">Metal-binding</keyword>
<evidence type="ECO:0000313" key="11">
    <source>
        <dbReference type="Proteomes" id="UP001341281"/>
    </source>
</evidence>
<evidence type="ECO:0000259" key="9">
    <source>
        <dbReference type="Pfam" id="PF13359"/>
    </source>
</evidence>
<keyword evidence="7" id="KW-0539">Nucleus</keyword>
<comment type="cofactor">
    <cofactor evidence="1">
        <name>a divalent metal cation</name>
        <dbReference type="ChEBI" id="CHEBI:60240"/>
    </cofactor>
</comment>
<keyword evidence="6" id="KW-0378">Hydrolase</keyword>
<dbReference type="GO" id="GO:0016787">
    <property type="term" value="F:hydrolase activity"/>
    <property type="evidence" value="ECO:0007669"/>
    <property type="project" value="UniProtKB-KW"/>
</dbReference>
<reference evidence="10 11" key="1">
    <citation type="submission" date="2024-02" db="EMBL/GenBank/DDBJ databases">
        <title>High-quality chromosome-scale genome assembly of Pensacola bahiagrass (Paspalum notatum Flugge var. saurae).</title>
        <authorList>
            <person name="Vega J.M."/>
            <person name="Podio M."/>
            <person name="Orjuela J."/>
            <person name="Siena L.A."/>
            <person name="Pessino S.C."/>
            <person name="Combes M.C."/>
            <person name="Mariac C."/>
            <person name="Albertini E."/>
            <person name="Pupilli F."/>
            <person name="Ortiz J.P.A."/>
            <person name="Leblanc O."/>
        </authorList>
    </citation>
    <scope>NUCLEOTIDE SEQUENCE [LARGE SCALE GENOMIC DNA]</scope>
    <source>
        <strain evidence="10">R1</strain>
        <tissue evidence="10">Leaf</tissue>
    </source>
</reference>
<dbReference type="PANTHER" id="PTHR22930">
    <property type="match status" value="1"/>
</dbReference>
<feature type="compositionally biased region" description="Low complexity" evidence="8">
    <location>
        <begin position="1"/>
        <end position="12"/>
    </location>
</feature>
<gene>
    <name evidence="10" type="ORF">U9M48_045057</name>
</gene>
<evidence type="ECO:0000256" key="1">
    <source>
        <dbReference type="ARBA" id="ARBA00001968"/>
    </source>
</evidence>
<name>A0AAQ3UWA8_PASNO</name>
<feature type="region of interest" description="Disordered" evidence="8">
    <location>
        <begin position="1"/>
        <end position="53"/>
    </location>
</feature>
<dbReference type="InterPro" id="IPR045249">
    <property type="entry name" value="HARBI1-like"/>
</dbReference>
<dbReference type="PANTHER" id="PTHR22930:SF270">
    <property type="entry name" value="OS01G0186900 PROTEIN"/>
    <property type="match status" value="1"/>
</dbReference>
<evidence type="ECO:0000256" key="4">
    <source>
        <dbReference type="ARBA" id="ARBA00022722"/>
    </source>
</evidence>
<comment type="subcellular location">
    <subcellularLocation>
        <location evidence="2">Nucleus</location>
    </subcellularLocation>
</comment>
<dbReference type="GO" id="GO:0005634">
    <property type="term" value="C:nucleus"/>
    <property type="evidence" value="ECO:0007669"/>
    <property type="project" value="UniProtKB-SubCell"/>
</dbReference>
<evidence type="ECO:0000256" key="8">
    <source>
        <dbReference type="SAM" id="MobiDB-lite"/>
    </source>
</evidence>
<evidence type="ECO:0000256" key="5">
    <source>
        <dbReference type="ARBA" id="ARBA00022723"/>
    </source>
</evidence>
<feature type="compositionally biased region" description="Basic residues" evidence="8">
    <location>
        <begin position="44"/>
        <end position="53"/>
    </location>
</feature>
<dbReference type="InterPro" id="IPR027806">
    <property type="entry name" value="HARBI1_dom"/>
</dbReference>
<evidence type="ECO:0000256" key="6">
    <source>
        <dbReference type="ARBA" id="ARBA00022801"/>
    </source>
</evidence>
<evidence type="ECO:0000313" key="10">
    <source>
        <dbReference type="EMBL" id="WVZ99810.1"/>
    </source>
</evidence>
<keyword evidence="11" id="KW-1185">Reference proteome</keyword>
<feature type="compositionally biased region" description="Low complexity" evidence="8">
    <location>
        <begin position="31"/>
        <end position="42"/>
    </location>
</feature>
<evidence type="ECO:0000256" key="3">
    <source>
        <dbReference type="ARBA" id="ARBA00006958"/>
    </source>
</evidence>
<dbReference type="EMBL" id="CP144754">
    <property type="protein sequence ID" value="WVZ99810.1"/>
    <property type="molecule type" value="Genomic_DNA"/>
</dbReference>
<feature type="region of interest" description="Disordered" evidence="8">
    <location>
        <begin position="379"/>
        <end position="398"/>
    </location>
</feature>
<keyword evidence="4" id="KW-0540">Nuclease</keyword>
<dbReference type="AlphaFoldDB" id="A0AAQ3UWA8"/>
<dbReference type="Proteomes" id="UP001341281">
    <property type="component" value="Chromosome 10"/>
</dbReference>
<comment type="similarity">
    <text evidence="3">Belongs to the HARBI1 family.</text>
</comment>
<sequence>MPNKSSTTTTSRGRGKRGADATTDGVRASKRPAAASTTTTKKPPSPHHQQRRLWVKDRSRAWWDQCNSAEFPESEFRAAFRMGRATFAALCDALAGAVAKEDTALRAAIPVRQRVAVCVWRLATGEPLRLVSKRFGLGISTCHKLVLEVCAAIRGVLMPRHLRWPDAAAAADFKARFEAATGIPGVVGAIHTAHVPIIAPKSSVAAYLNRRHTQRACYTVTMQGVVGPDGAFTDVCIGWPGAMPDAQVLERSALQQRAAAGEIMAGGCWVVGGASFPLTDWLLPPYASNSSSSSSSKGLTWAQHAFNEKAADARRVAVDAFARLKARWACLQKRTEVKLQDLPVVLGACCVLHNLCESRGEHMDPALLLARCDLDLDLDDDDGPQPPDNPVRSDSASKARDEIAHSLLHRGIAGTKFF</sequence>
<organism evidence="10 11">
    <name type="scientific">Paspalum notatum var. saurae</name>
    <dbReference type="NCBI Taxonomy" id="547442"/>
    <lineage>
        <taxon>Eukaryota</taxon>
        <taxon>Viridiplantae</taxon>
        <taxon>Streptophyta</taxon>
        <taxon>Embryophyta</taxon>
        <taxon>Tracheophyta</taxon>
        <taxon>Spermatophyta</taxon>
        <taxon>Magnoliopsida</taxon>
        <taxon>Liliopsida</taxon>
        <taxon>Poales</taxon>
        <taxon>Poaceae</taxon>
        <taxon>PACMAD clade</taxon>
        <taxon>Panicoideae</taxon>
        <taxon>Andropogonodae</taxon>
        <taxon>Paspaleae</taxon>
        <taxon>Paspalinae</taxon>
        <taxon>Paspalum</taxon>
    </lineage>
</organism>
<proteinExistence type="inferred from homology"/>
<dbReference type="GO" id="GO:0046872">
    <property type="term" value="F:metal ion binding"/>
    <property type="evidence" value="ECO:0007669"/>
    <property type="project" value="UniProtKB-KW"/>
</dbReference>
<dbReference type="Pfam" id="PF13359">
    <property type="entry name" value="DDE_Tnp_4"/>
    <property type="match status" value="1"/>
</dbReference>
<feature type="domain" description="DDE Tnp4" evidence="9">
    <location>
        <begin position="192"/>
        <end position="354"/>
    </location>
</feature>
<dbReference type="GO" id="GO:0004518">
    <property type="term" value="F:nuclease activity"/>
    <property type="evidence" value="ECO:0007669"/>
    <property type="project" value="UniProtKB-KW"/>
</dbReference>